<protein>
    <recommendedName>
        <fullName evidence="2">MmcB family DNA repair protein</fullName>
    </recommendedName>
</protein>
<dbReference type="RefSeq" id="WP_025767578.1">
    <property type="nucleotide sequence ID" value="NZ_CP017893.1"/>
</dbReference>
<evidence type="ECO:0000313" key="1">
    <source>
        <dbReference type="EMBL" id="ARP21925.1"/>
    </source>
</evidence>
<dbReference type="EMBL" id="CP017904">
    <property type="protein sequence ID" value="ARP21925.1"/>
    <property type="molecule type" value="Genomic_DNA"/>
</dbReference>
<keyword evidence="1" id="KW-0614">Plasmid</keyword>
<sequence>MASTLHDELCIRGKTWLKNTYGCQTAFKEIDTTGGEQPDCFGVRHGLTILIEVKTSKSDYLADFKKPWRQEGKGMGQVRYYLTPKGLLDPKVDLPKGWGLLEATAKQIKVVAGINPRKDDLYPIHLLKSHPEFIFESRDTFSELYLLNSVIRRIEVRVGDIQQFTKEHPY</sequence>
<dbReference type="AlphaFoldDB" id="A0A1W6TM53"/>
<reference evidence="1" key="1">
    <citation type="submission" date="2016-10" db="EMBL/GenBank/DDBJ databases">
        <title>The High Quality Genome of Vibrio alginolyticus K01M1.</title>
        <authorList>
            <person name="Wendling C."/>
            <person name="Chibani C.M."/>
            <person name="Hertel R."/>
            <person name="Sproer C."/>
            <person name="Bunk B."/>
            <person name="Overmann J."/>
            <person name="Roth O."/>
            <person name="Liesegang H."/>
        </authorList>
    </citation>
    <scope>NUCLEOTIDE SEQUENCE</scope>
    <source>
        <strain evidence="1">K05K4</strain>
        <plasmid evidence="1">pL289</plasmid>
    </source>
</reference>
<evidence type="ECO:0008006" key="2">
    <source>
        <dbReference type="Google" id="ProtNLM"/>
    </source>
</evidence>
<organism evidence="1">
    <name type="scientific">Vibrio alginolyticus</name>
    <dbReference type="NCBI Taxonomy" id="663"/>
    <lineage>
        <taxon>Bacteria</taxon>
        <taxon>Pseudomonadati</taxon>
        <taxon>Pseudomonadota</taxon>
        <taxon>Gammaproteobacteria</taxon>
        <taxon>Vibrionales</taxon>
        <taxon>Vibrionaceae</taxon>
        <taxon>Vibrio</taxon>
    </lineage>
</organism>
<geneLocation type="plasmid" evidence="1">
    <name>pL289</name>
</geneLocation>
<proteinExistence type="predicted"/>
<gene>
    <name evidence="1" type="ORF">K05K4_52230</name>
</gene>
<accession>A0A1W6TM53</accession>
<name>A0A1W6TM53_VIBAL</name>